<reference evidence="1 2" key="1">
    <citation type="submission" date="2022-01" db="EMBL/GenBank/DDBJ databases">
        <title>A chromosomal length assembly of Cordylochernes scorpioides.</title>
        <authorList>
            <person name="Zeh D."/>
            <person name="Zeh J."/>
        </authorList>
    </citation>
    <scope>NUCLEOTIDE SEQUENCE [LARGE SCALE GENOMIC DNA]</scope>
    <source>
        <strain evidence="1">IN4F17</strain>
        <tissue evidence="1">Whole Body</tissue>
    </source>
</reference>
<sequence>MKENVTSLSQANPANKDQMSYVEWAEMKFIKFNTKLGKRSSETFILMKQVYSKLCLSKSNVFIWHKWFLSRRNTLDDDKHTG</sequence>
<evidence type="ECO:0000313" key="1">
    <source>
        <dbReference type="EMBL" id="UYV76917.1"/>
    </source>
</evidence>
<dbReference type="Proteomes" id="UP001235939">
    <property type="component" value="Chromosome 14"/>
</dbReference>
<name>A0ABY6L6W7_9ARAC</name>
<organism evidence="1 2">
    <name type="scientific">Cordylochernes scorpioides</name>
    <dbReference type="NCBI Taxonomy" id="51811"/>
    <lineage>
        <taxon>Eukaryota</taxon>
        <taxon>Metazoa</taxon>
        <taxon>Ecdysozoa</taxon>
        <taxon>Arthropoda</taxon>
        <taxon>Chelicerata</taxon>
        <taxon>Arachnida</taxon>
        <taxon>Pseudoscorpiones</taxon>
        <taxon>Cheliferoidea</taxon>
        <taxon>Chernetidae</taxon>
        <taxon>Cordylochernes</taxon>
    </lineage>
</organism>
<gene>
    <name evidence="1" type="ORF">LAZ67_14002392</name>
</gene>
<keyword evidence="2" id="KW-1185">Reference proteome</keyword>
<dbReference type="EMBL" id="CP092876">
    <property type="protein sequence ID" value="UYV76917.1"/>
    <property type="molecule type" value="Genomic_DNA"/>
</dbReference>
<evidence type="ECO:0000313" key="2">
    <source>
        <dbReference type="Proteomes" id="UP001235939"/>
    </source>
</evidence>
<proteinExistence type="predicted"/>
<protein>
    <submittedName>
        <fullName evidence="1">Uncharacterized protein</fullName>
    </submittedName>
</protein>
<accession>A0ABY6L6W7</accession>